<comment type="caution">
    <text evidence="1">The sequence shown here is derived from an EMBL/GenBank/DDBJ whole genome shotgun (WGS) entry which is preliminary data.</text>
</comment>
<evidence type="ECO:0000313" key="1">
    <source>
        <dbReference type="EMBL" id="RNB59406.1"/>
    </source>
</evidence>
<reference evidence="1 2" key="1">
    <citation type="submission" date="2018-10" db="EMBL/GenBank/DDBJ databases">
        <title>Phylogenomics of Brevibacillus.</title>
        <authorList>
            <person name="Dunlap C."/>
        </authorList>
    </citation>
    <scope>NUCLEOTIDE SEQUENCE [LARGE SCALE GENOMIC DNA]</scope>
    <source>
        <strain evidence="1 2">DSM 100115</strain>
    </source>
</reference>
<gene>
    <name evidence="1" type="ORF">EDM57_04495</name>
</gene>
<dbReference type="RefSeq" id="WP_122903573.1">
    <property type="nucleotide sequence ID" value="NZ_RHHS01000013.1"/>
</dbReference>
<name>A0A3M8B7I9_9BACL</name>
<dbReference type="AlphaFoldDB" id="A0A3M8B7I9"/>
<protein>
    <submittedName>
        <fullName evidence="1">Uncharacterized protein</fullName>
    </submittedName>
</protein>
<organism evidence="1 2">
    <name type="scientific">Brevibacillus gelatini</name>
    <dbReference type="NCBI Taxonomy" id="1655277"/>
    <lineage>
        <taxon>Bacteria</taxon>
        <taxon>Bacillati</taxon>
        <taxon>Bacillota</taxon>
        <taxon>Bacilli</taxon>
        <taxon>Bacillales</taxon>
        <taxon>Paenibacillaceae</taxon>
        <taxon>Brevibacillus</taxon>
    </lineage>
</organism>
<sequence length="71" mass="8384">MKIKIINGNDWYKKEVDKEYFVIDGQKSPNGWYWVKSTSREDYAVHEDDCIVIDDDPTPKPELSFWGLQTT</sequence>
<dbReference type="EMBL" id="RHHS01000013">
    <property type="protein sequence ID" value="RNB59406.1"/>
    <property type="molecule type" value="Genomic_DNA"/>
</dbReference>
<dbReference type="Proteomes" id="UP000268829">
    <property type="component" value="Unassembled WGS sequence"/>
</dbReference>
<proteinExistence type="predicted"/>
<accession>A0A3M8B7I9</accession>
<evidence type="ECO:0000313" key="2">
    <source>
        <dbReference type="Proteomes" id="UP000268829"/>
    </source>
</evidence>
<keyword evidence="2" id="KW-1185">Reference proteome</keyword>